<proteinExistence type="inferred from homology"/>
<evidence type="ECO:0000313" key="3">
    <source>
        <dbReference type="EMBL" id="AJW29880.1"/>
    </source>
</evidence>
<comment type="function">
    <text evidence="2">Antitoxin component of a type II toxin-antitoxin (TA) system.</text>
</comment>
<geneLocation type="plasmid" evidence="3">
    <name>pLM19O1</name>
</geneLocation>
<dbReference type="AlphaFoldDB" id="A0A0D5A0Q0"/>
<keyword evidence="3" id="KW-0614">Plasmid</keyword>
<dbReference type="SUPFAM" id="SSF143120">
    <property type="entry name" value="YefM-like"/>
    <property type="match status" value="1"/>
</dbReference>
<dbReference type="Gene3D" id="3.40.1620.10">
    <property type="entry name" value="YefM-like domain"/>
    <property type="match status" value="1"/>
</dbReference>
<dbReference type="InterPro" id="IPR036165">
    <property type="entry name" value="YefM-like_sf"/>
</dbReference>
<dbReference type="InterPro" id="IPR051416">
    <property type="entry name" value="phD-YefM_TA_antitoxins"/>
</dbReference>
<gene>
    <name evidence="3" type="ORF">pLM19O1_p10</name>
</gene>
<dbReference type="EMBL" id="KM659091">
    <property type="protein sequence ID" value="AJW29880.1"/>
    <property type="molecule type" value="Genomic_DNA"/>
</dbReference>
<protein>
    <recommendedName>
        <fullName evidence="2">Antitoxin</fullName>
    </recommendedName>
</protein>
<name>A0A0D5A0Q0_9HYPH</name>
<comment type="similarity">
    <text evidence="1 2">Belongs to the phD/YefM antitoxin family.</text>
</comment>
<evidence type="ECO:0000256" key="2">
    <source>
        <dbReference type="RuleBase" id="RU362080"/>
    </source>
</evidence>
<dbReference type="Pfam" id="PF02604">
    <property type="entry name" value="PhdYeFM_antitox"/>
    <property type="match status" value="1"/>
</dbReference>
<accession>A0A0D5A0Q0</accession>
<dbReference type="PANTHER" id="PTHR35377">
    <property type="entry name" value="ANTITOXIN VAPB49-RELATED-RELATED"/>
    <property type="match status" value="1"/>
</dbReference>
<dbReference type="PANTHER" id="PTHR35377:SF7">
    <property type="entry name" value="SSL1004 PROTEIN"/>
    <property type="match status" value="1"/>
</dbReference>
<organism evidence="3">
    <name type="scientific">Ochrobactrum sp. LM19</name>
    <dbReference type="NCBI Taxonomy" id="1449781"/>
    <lineage>
        <taxon>Bacteria</taxon>
        <taxon>Pseudomonadati</taxon>
        <taxon>Pseudomonadota</taxon>
        <taxon>Alphaproteobacteria</taxon>
        <taxon>Hyphomicrobiales</taxon>
        <taxon>Brucellaceae</taxon>
        <taxon>Brucella/Ochrobactrum group</taxon>
        <taxon>Ochrobactrum</taxon>
    </lineage>
</organism>
<dbReference type="InterPro" id="IPR006442">
    <property type="entry name" value="Antitoxin_Phd/YefM"/>
</dbReference>
<dbReference type="NCBIfam" id="TIGR01552">
    <property type="entry name" value="phd_fam"/>
    <property type="match status" value="1"/>
</dbReference>
<reference evidence="3" key="1">
    <citation type="submission" date="2014-09" db="EMBL/GenBank/DDBJ databases">
        <title>The mobilome of the heavy metals and metalloids hypertolerant bacteria from the Lubin copper mine (Poland).</title>
        <authorList>
            <person name="Dziewit L."/>
            <person name="Bartosik D."/>
        </authorList>
    </citation>
    <scope>NUCLEOTIDE SEQUENCE</scope>
    <source>
        <plasmid evidence="3">pLM19O1</plasmid>
    </source>
</reference>
<evidence type="ECO:0000256" key="1">
    <source>
        <dbReference type="ARBA" id="ARBA00009981"/>
    </source>
</evidence>
<sequence length="92" mass="10411">MRACDQPSEHLTMTVTVKVAEAKTHLSDLLARVEAGEEVIISRGNTPIARLVALDERRQRLAAIEAVRAFRAQAQPVTQEEIRSWIEEGRRY</sequence>